<dbReference type="InterPro" id="IPR043917">
    <property type="entry name" value="DUF5753"/>
</dbReference>
<gene>
    <name evidence="2" type="ORF">SAMN04488074_12041</name>
</gene>
<evidence type="ECO:0000313" key="3">
    <source>
        <dbReference type="Proteomes" id="UP000199682"/>
    </source>
</evidence>
<dbReference type="Pfam" id="PF13560">
    <property type="entry name" value="HTH_31"/>
    <property type="match status" value="1"/>
</dbReference>
<dbReference type="Proteomes" id="UP000199682">
    <property type="component" value="Unassembled WGS sequence"/>
</dbReference>
<evidence type="ECO:0000259" key="1">
    <source>
        <dbReference type="SMART" id="SM00530"/>
    </source>
</evidence>
<dbReference type="GO" id="GO:0003677">
    <property type="term" value="F:DNA binding"/>
    <property type="evidence" value="ECO:0007669"/>
    <property type="project" value="InterPro"/>
</dbReference>
<dbReference type="EMBL" id="FNET01000020">
    <property type="protein sequence ID" value="SDM34172.1"/>
    <property type="molecule type" value="Genomic_DNA"/>
</dbReference>
<feature type="domain" description="HTH cro/C1-type" evidence="1">
    <location>
        <begin position="16"/>
        <end position="71"/>
    </location>
</feature>
<evidence type="ECO:0000313" key="2">
    <source>
        <dbReference type="EMBL" id="SDM34172.1"/>
    </source>
</evidence>
<dbReference type="SMART" id="SM00530">
    <property type="entry name" value="HTH_XRE"/>
    <property type="match status" value="1"/>
</dbReference>
<name>A0A1G9SFI9_9PSEU</name>
<reference evidence="3" key="1">
    <citation type="submission" date="2016-10" db="EMBL/GenBank/DDBJ databases">
        <authorList>
            <person name="Varghese N."/>
            <person name="Submissions S."/>
        </authorList>
    </citation>
    <scope>NUCLEOTIDE SEQUENCE [LARGE SCALE GENOMIC DNA]</scope>
    <source>
        <strain evidence="3">DSM 44796</strain>
    </source>
</reference>
<dbReference type="Pfam" id="PF19054">
    <property type="entry name" value="DUF5753"/>
    <property type="match status" value="1"/>
</dbReference>
<dbReference type="CDD" id="cd00093">
    <property type="entry name" value="HTH_XRE"/>
    <property type="match status" value="1"/>
</dbReference>
<proteinExistence type="predicted"/>
<dbReference type="InterPro" id="IPR010982">
    <property type="entry name" value="Lambda_DNA-bd_dom_sf"/>
</dbReference>
<sequence>MPKRDSTVRGREFGAGIRAAIEKAGLTGRGASQLAGWDPAKLSDLMNGKGGISEHDLIRLLGVCRTPLEESDHLVTMYREAERSGWLQIHGERSPGWPRTLGENEKVATELICWSLHLIPGLLQLPDYLRALIEGNPNSPAKEADERVAARTARQQQLINRRCAMTFFIHEQALHLPIGSPELMSDQLDHLLTMGIRPYITYRIVPTSIGAHAGTAGSFTFMKFDKLESVVFIDAENHGVYLDDKASIEAYSRILKALDQTALGVEESKELIASIIS</sequence>
<dbReference type="InterPro" id="IPR001387">
    <property type="entry name" value="Cro/C1-type_HTH"/>
</dbReference>
<organism evidence="2 3">
    <name type="scientific">Lentzea albidocapillata subsp. violacea</name>
    <dbReference type="NCBI Taxonomy" id="128104"/>
    <lineage>
        <taxon>Bacteria</taxon>
        <taxon>Bacillati</taxon>
        <taxon>Actinomycetota</taxon>
        <taxon>Actinomycetes</taxon>
        <taxon>Pseudonocardiales</taxon>
        <taxon>Pseudonocardiaceae</taxon>
        <taxon>Lentzea</taxon>
    </lineage>
</organism>
<protein>
    <submittedName>
        <fullName evidence="2">Transcriptional regulator, XRE family</fullName>
    </submittedName>
</protein>
<dbReference type="SUPFAM" id="SSF47413">
    <property type="entry name" value="lambda repressor-like DNA-binding domains"/>
    <property type="match status" value="1"/>
</dbReference>
<dbReference type="AlphaFoldDB" id="A0A1G9SFI9"/>
<dbReference type="RefSeq" id="WP_090012110.1">
    <property type="nucleotide sequence ID" value="NZ_FNET01000020.1"/>
</dbReference>
<accession>A0A1G9SFI9</accession>